<dbReference type="NCBIfam" id="TIGR00446">
    <property type="entry name" value="nop2p"/>
    <property type="match status" value="1"/>
</dbReference>
<feature type="binding site" evidence="9">
    <location>
        <position position="344"/>
    </location>
    <ligand>
        <name>S-adenosyl-L-methionine</name>
        <dbReference type="ChEBI" id="CHEBI:59789"/>
    </ligand>
</feature>
<evidence type="ECO:0000256" key="7">
    <source>
        <dbReference type="ARBA" id="ARBA00022884"/>
    </source>
</evidence>
<keyword evidence="13" id="KW-1185">Reference proteome</keyword>
<evidence type="ECO:0000256" key="10">
    <source>
        <dbReference type="SAM" id="MobiDB-lite"/>
    </source>
</evidence>
<dbReference type="PRINTS" id="PR02008">
    <property type="entry name" value="RCMTFAMILY"/>
</dbReference>
<dbReference type="SUPFAM" id="SSF53335">
    <property type="entry name" value="S-adenosyl-L-methionine-dependent methyltransferases"/>
    <property type="match status" value="1"/>
</dbReference>
<feature type="compositionally biased region" description="Basic and acidic residues" evidence="10">
    <location>
        <begin position="567"/>
        <end position="577"/>
    </location>
</feature>
<protein>
    <recommendedName>
        <fullName evidence="11">SAM-dependent MTase RsmB/NOP-type domain-containing protein</fullName>
    </recommendedName>
</protein>
<feature type="region of interest" description="Disordered" evidence="10">
    <location>
        <begin position="1"/>
        <end position="89"/>
    </location>
</feature>
<dbReference type="InterPro" id="IPR023273">
    <property type="entry name" value="RCMT_NOP2"/>
</dbReference>
<dbReference type="PRINTS" id="PR02012">
    <property type="entry name" value="RCMTNOP2"/>
</dbReference>
<organism evidence="12 13">
    <name type="scientific">Catharus ustulatus</name>
    <name type="common">Russet-backed thrush</name>
    <name type="synonym">Hylocichla ustulatus</name>
    <dbReference type="NCBI Taxonomy" id="91951"/>
    <lineage>
        <taxon>Eukaryota</taxon>
        <taxon>Metazoa</taxon>
        <taxon>Chordata</taxon>
        <taxon>Craniata</taxon>
        <taxon>Vertebrata</taxon>
        <taxon>Euteleostomi</taxon>
        <taxon>Archelosauria</taxon>
        <taxon>Archosauria</taxon>
        <taxon>Dinosauria</taxon>
        <taxon>Saurischia</taxon>
        <taxon>Theropoda</taxon>
        <taxon>Coelurosauria</taxon>
        <taxon>Aves</taxon>
        <taxon>Neognathae</taxon>
        <taxon>Neoaves</taxon>
        <taxon>Telluraves</taxon>
        <taxon>Australaves</taxon>
        <taxon>Passeriformes</taxon>
        <taxon>Turdidae</taxon>
        <taxon>Catharus</taxon>
    </lineage>
</organism>
<evidence type="ECO:0000256" key="1">
    <source>
        <dbReference type="ARBA" id="ARBA00004604"/>
    </source>
</evidence>
<keyword evidence="4 9" id="KW-0489">Methyltransferase</keyword>
<sequence length="623" mass="68406">MGRKLDPTRKEKRGPGRKARKQRGAEVELARFLPPGKCGLDQPAAAPRRPRPSDPKTKKTQPKGNHVEFSSDGEVEEGSWEMEEEEDGSIEEMVDDYGALSSEEEEVGTSLSPPAEPPDLHVIHQRIQGNMEVLQDFGMKREEGRSRQEYLTLLRRDMAAYYSYSDFLLTKLMDIFPLPELINFLEANEVPRPVTIRTNTLKTRRRDLAQALINRGVNLDPLGKWSKTGLVIYDSTVPIGATPEYLAGHYMLQGASSLLPVMALAPQENEHILDMCCAPGGKTSYIAQLMKNTGMILANDSSAERLRSVVGNLHRLGVTNAVVSNCDGRQFPKVLGGFDRVLLDAPCSGTGVISKDPAVKTNKDEKDILRCAHLQKELILSAIDSVNAASETGGYIVYCTCSIMVEENEWVVDYALKKRNVRLVATGLDFGKEGFTRCVPGHKAAHVTAPWWPGLSRGVLSLLTPLPPPGSRTVASTHPSSLHGVSTPTRTIWMGSSLPNSRSSPIAGAQLSWLGLPLQAACPAEARGVLLTAPFFHLDEEPAVEAAAPSAVPNTIITEPLPKKKKLEGSKADEEQKLPQPALKKKRSLQTQRRLLKVVRPSSKVMRPKVLTRKKHRMKANGQ</sequence>
<dbReference type="InterPro" id="IPR054728">
    <property type="entry name" value="RsmB-like_ferredoxin"/>
</dbReference>
<reference evidence="12" key="3">
    <citation type="submission" date="2025-09" db="UniProtKB">
        <authorList>
            <consortium name="Ensembl"/>
        </authorList>
    </citation>
    <scope>IDENTIFICATION</scope>
</reference>
<dbReference type="PROSITE" id="PS51686">
    <property type="entry name" value="SAM_MT_RSMB_NOP"/>
    <property type="match status" value="1"/>
</dbReference>
<feature type="binding site" evidence="9">
    <location>
        <begin position="276"/>
        <end position="282"/>
    </location>
    <ligand>
        <name>S-adenosyl-L-methionine</name>
        <dbReference type="ChEBI" id="CHEBI:59789"/>
    </ligand>
</feature>
<dbReference type="InterPro" id="IPR011023">
    <property type="entry name" value="Nop2p"/>
</dbReference>
<evidence type="ECO:0000256" key="5">
    <source>
        <dbReference type="ARBA" id="ARBA00022679"/>
    </source>
</evidence>
<reference evidence="12" key="2">
    <citation type="submission" date="2025-08" db="UniProtKB">
        <authorList>
            <consortium name="Ensembl"/>
        </authorList>
    </citation>
    <scope>IDENTIFICATION</scope>
</reference>
<dbReference type="Pfam" id="PF22458">
    <property type="entry name" value="RsmF-B_ferredox"/>
    <property type="match status" value="1"/>
</dbReference>
<dbReference type="PROSITE" id="PS01153">
    <property type="entry name" value="NOL1_NOP2_SUN"/>
    <property type="match status" value="1"/>
</dbReference>
<dbReference type="AlphaFoldDB" id="A0A8C3Y1K1"/>
<dbReference type="InterPro" id="IPR018314">
    <property type="entry name" value="RsmB/NOL1/NOP2-like_CS"/>
</dbReference>
<dbReference type="GO" id="GO:0003723">
    <property type="term" value="F:RNA binding"/>
    <property type="evidence" value="ECO:0007669"/>
    <property type="project" value="UniProtKB-UniRule"/>
</dbReference>
<reference evidence="12" key="1">
    <citation type="submission" date="2020-10" db="EMBL/GenBank/DDBJ databases">
        <title>Catharus ustulatus (Swainson's thrush) genome, bCatUst1, primary haplotype v2.</title>
        <authorList>
            <person name="Delmore K."/>
            <person name="Vafadar M."/>
            <person name="Formenti G."/>
            <person name="Chow W."/>
            <person name="Pelan S."/>
            <person name="Howe K."/>
            <person name="Rhie A."/>
            <person name="Mountcastle J."/>
            <person name="Haase B."/>
            <person name="Fedrigo O."/>
            <person name="Jarvis E.D."/>
        </authorList>
    </citation>
    <scope>NUCLEOTIDE SEQUENCE [LARGE SCALE GENOMIC DNA]</scope>
</reference>
<evidence type="ECO:0000256" key="4">
    <source>
        <dbReference type="ARBA" id="ARBA00022603"/>
    </source>
</evidence>
<feature type="active site" description="Nucleophile" evidence="9">
    <location>
        <position position="401"/>
    </location>
</feature>
<feature type="compositionally biased region" description="Basic residues" evidence="10">
    <location>
        <begin position="10"/>
        <end position="22"/>
    </location>
</feature>
<gene>
    <name evidence="12" type="primary">NOP2</name>
</gene>
<dbReference type="GO" id="GO:0070475">
    <property type="term" value="P:rRNA base methylation"/>
    <property type="evidence" value="ECO:0007669"/>
    <property type="project" value="TreeGrafter"/>
</dbReference>
<dbReference type="Proteomes" id="UP000694563">
    <property type="component" value="Chromosome 2"/>
</dbReference>
<dbReference type="InterPro" id="IPR023267">
    <property type="entry name" value="RCMT"/>
</dbReference>
<dbReference type="CDD" id="cd02440">
    <property type="entry name" value="AdoMet_MTases"/>
    <property type="match status" value="1"/>
</dbReference>
<dbReference type="GO" id="GO:0009383">
    <property type="term" value="F:rRNA (cytosine-C5-)-methyltransferase activity"/>
    <property type="evidence" value="ECO:0007669"/>
    <property type="project" value="TreeGrafter"/>
</dbReference>
<feature type="binding site" evidence="9">
    <location>
        <position position="300"/>
    </location>
    <ligand>
        <name>S-adenosyl-L-methionine</name>
        <dbReference type="ChEBI" id="CHEBI:59789"/>
    </ligand>
</feature>
<dbReference type="FunFam" id="3.30.70.1170:FF:000001">
    <property type="entry name" value="Ribosomal RNA methyltransferase Nop2"/>
    <property type="match status" value="1"/>
</dbReference>
<dbReference type="Ensembl" id="ENSCUST00005009182.1">
    <property type="protein sequence ID" value="ENSCUSP00005008816.1"/>
    <property type="gene ID" value="ENSCUSG00005005370.1"/>
</dbReference>
<dbReference type="GO" id="GO:0005730">
    <property type="term" value="C:nucleolus"/>
    <property type="evidence" value="ECO:0007669"/>
    <property type="project" value="UniProtKB-SubCell"/>
</dbReference>
<comment type="similarity">
    <text evidence="2 9">Belongs to the class I-like SAM-binding methyltransferase superfamily. RsmB/NOP family.</text>
</comment>
<keyword evidence="6 9" id="KW-0949">S-adenosyl-L-methionine</keyword>
<evidence type="ECO:0000313" key="13">
    <source>
        <dbReference type="Proteomes" id="UP000694563"/>
    </source>
</evidence>
<dbReference type="InterPro" id="IPR029063">
    <property type="entry name" value="SAM-dependent_MTases_sf"/>
</dbReference>
<feature type="region of interest" description="Disordered" evidence="10">
    <location>
        <begin position="561"/>
        <end position="623"/>
    </location>
</feature>
<dbReference type="PANTHER" id="PTHR22807:SF30">
    <property type="entry name" value="28S RRNA (CYTOSINE(4447)-C(5))-METHYLTRANSFERASE-RELATED"/>
    <property type="match status" value="1"/>
</dbReference>
<keyword evidence="5 9" id="KW-0808">Transferase</keyword>
<evidence type="ECO:0000256" key="2">
    <source>
        <dbReference type="ARBA" id="ARBA00007494"/>
    </source>
</evidence>
<evidence type="ECO:0000256" key="6">
    <source>
        <dbReference type="ARBA" id="ARBA00022691"/>
    </source>
</evidence>
<evidence type="ECO:0000256" key="9">
    <source>
        <dbReference type="PROSITE-ProRule" id="PRU01023"/>
    </source>
</evidence>
<feature type="binding site" evidence="9">
    <location>
        <position position="327"/>
    </location>
    <ligand>
        <name>S-adenosyl-L-methionine</name>
        <dbReference type="ChEBI" id="CHEBI:59789"/>
    </ligand>
</feature>
<keyword evidence="7 9" id="KW-0694">RNA-binding</keyword>
<evidence type="ECO:0000313" key="12">
    <source>
        <dbReference type="Ensembl" id="ENSCUSP00005008816.1"/>
    </source>
</evidence>
<dbReference type="Gene3D" id="3.30.70.1170">
    <property type="entry name" value="Sun protein, domain 3"/>
    <property type="match status" value="1"/>
</dbReference>
<accession>A0A8C3Y1K1</accession>
<feature type="compositionally biased region" description="Basic residues" evidence="10">
    <location>
        <begin position="606"/>
        <end position="623"/>
    </location>
</feature>
<evidence type="ECO:0000259" key="11">
    <source>
        <dbReference type="PROSITE" id="PS51686"/>
    </source>
</evidence>
<proteinExistence type="inferred from homology"/>
<comment type="subcellular location">
    <subcellularLocation>
        <location evidence="1">Nucleus</location>
        <location evidence="1">Nucleolus</location>
    </subcellularLocation>
</comment>
<dbReference type="InterPro" id="IPR049560">
    <property type="entry name" value="MeTrfase_RsmB-F_NOP2_cat"/>
</dbReference>
<keyword evidence="8" id="KW-0539">Nucleus</keyword>
<evidence type="ECO:0000256" key="8">
    <source>
        <dbReference type="ARBA" id="ARBA00023242"/>
    </source>
</evidence>
<feature type="compositionally biased region" description="Acidic residues" evidence="10">
    <location>
        <begin position="71"/>
        <end position="89"/>
    </location>
</feature>
<keyword evidence="3" id="KW-0690">Ribosome biogenesis</keyword>
<dbReference type="Gene3D" id="3.40.50.150">
    <property type="entry name" value="Vaccinia Virus protein VP39"/>
    <property type="match status" value="1"/>
</dbReference>
<dbReference type="Pfam" id="PF01189">
    <property type="entry name" value="Methyltr_RsmB-F"/>
    <property type="match status" value="1"/>
</dbReference>
<dbReference type="PANTHER" id="PTHR22807">
    <property type="entry name" value="NOP2 YEAST -RELATED NOL1/NOP2/FMU SUN DOMAIN-CONTAINING"/>
    <property type="match status" value="1"/>
</dbReference>
<dbReference type="InterPro" id="IPR001678">
    <property type="entry name" value="MeTrfase_RsmB-F_NOP2_dom"/>
</dbReference>
<evidence type="ECO:0000256" key="3">
    <source>
        <dbReference type="ARBA" id="ARBA00022517"/>
    </source>
</evidence>
<name>A0A8C3Y1K1_CATUS</name>
<dbReference type="GO" id="GO:0000470">
    <property type="term" value="P:maturation of LSU-rRNA"/>
    <property type="evidence" value="ECO:0007669"/>
    <property type="project" value="TreeGrafter"/>
</dbReference>
<feature type="domain" description="SAM-dependent MTase RsmB/NOP-type" evidence="11">
    <location>
        <begin position="184"/>
        <end position="458"/>
    </location>
</feature>